<sequence>MPEAVIVDAVRTPIGRRKGSLADVHPVDLSAVVLRALAARTGFDPGVVDDVVWGCVNQVGDQAAQVGRYAVLAAGWPESVPGVTVNRACGSSQSSFDFAAGMVLAGQYDVVVAGGVESMTRVPLGAGRDLGRPYGPLVRERYAADLTGGEFPGGDFNQGIGAERIAAAWGFPRRRLDEYAARSHDLAAAAIDAGAFDAQLAPVPDAPGLTADEGLRRGTTADTLAALKPVFRADGVIHAGNSSQISDGASAVLVMSATRAAELGLTPIARYHGGAVSGADPLKMLTGPIPATAKVLSRTGLSVSDIGAFEVNEAFAPVPLAWQAEFGVEEDLLNPLGGAIAVGHPLGASGTVLMTRLVHHMRDRDIRYGLQTMCEGGGTANATIVELVR</sequence>
<dbReference type="PANTHER" id="PTHR43365:SF1">
    <property type="entry name" value="ACETYL-COA C-ACYLTRANSFERASE"/>
    <property type="match status" value="1"/>
</dbReference>
<evidence type="ECO:0000259" key="7">
    <source>
        <dbReference type="Pfam" id="PF02803"/>
    </source>
</evidence>
<keyword evidence="9" id="KW-1185">Reference proteome</keyword>
<feature type="domain" description="Thiolase N-terminal" evidence="6">
    <location>
        <begin position="5"/>
        <end position="257"/>
    </location>
</feature>
<keyword evidence="3 5" id="KW-0012">Acyltransferase</keyword>
<dbReference type="InterPro" id="IPR016039">
    <property type="entry name" value="Thiolase-like"/>
</dbReference>
<dbReference type="PROSITE" id="PS00737">
    <property type="entry name" value="THIOLASE_2"/>
    <property type="match status" value="1"/>
</dbReference>
<evidence type="ECO:0000256" key="2">
    <source>
        <dbReference type="ARBA" id="ARBA00022679"/>
    </source>
</evidence>
<evidence type="ECO:0000313" key="8">
    <source>
        <dbReference type="EMBL" id="GEC18830.1"/>
    </source>
</evidence>
<comment type="caution">
    <text evidence="8">The sequence shown here is derived from an EMBL/GenBank/DDBJ whole genome shotgun (WGS) entry which is preliminary data.</text>
</comment>
<proteinExistence type="inferred from homology"/>
<dbReference type="RefSeq" id="WP_141277446.1">
    <property type="nucleotide sequence ID" value="NZ_BAAARZ010000011.1"/>
</dbReference>
<evidence type="ECO:0000256" key="1">
    <source>
        <dbReference type="ARBA" id="ARBA00010982"/>
    </source>
</evidence>
<feature type="domain" description="Thiolase C-terminal" evidence="7">
    <location>
        <begin position="266"/>
        <end position="386"/>
    </location>
</feature>
<keyword evidence="2 5" id="KW-0808">Transferase</keyword>
<gene>
    <name evidence="8" type="primary">fadA</name>
    <name evidence="8" type="ORF">PHY01_11130</name>
</gene>
<dbReference type="GO" id="GO:0016747">
    <property type="term" value="F:acyltransferase activity, transferring groups other than amino-acyl groups"/>
    <property type="evidence" value="ECO:0007669"/>
    <property type="project" value="InterPro"/>
</dbReference>
<comment type="similarity">
    <text evidence="1 5">Belongs to the thiolase-like superfamily. Thiolase family.</text>
</comment>
<dbReference type="InterPro" id="IPR020617">
    <property type="entry name" value="Thiolase_C"/>
</dbReference>
<dbReference type="Proteomes" id="UP000320338">
    <property type="component" value="Unassembled WGS sequence"/>
</dbReference>
<evidence type="ECO:0000313" key="9">
    <source>
        <dbReference type="Proteomes" id="UP000320338"/>
    </source>
</evidence>
<dbReference type="SUPFAM" id="SSF53901">
    <property type="entry name" value="Thiolase-like"/>
    <property type="match status" value="2"/>
</dbReference>
<evidence type="ECO:0000256" key="5">
    <source>
        <dbReference type="RuleBase" id="RU003557"/>
    </source>
</evidence>
<dbReference type="Gene3D" id="3.40.47.10">
    <property type="match status" value="2"/>
</dbReference>
<evidence type="ECO:0000259" key="6">
    <source>
        <dbReference type="Pfam" id="PF00108"/>
    </source>
</evidence>
<accession>A0A4Y3WLD6</accession>
<feature type="active site" description="Proton acceptor" evidence="4">
    <location>
        <position position="344"/>
    </location>
</feature>
<dbReference type="InterPro" id="IPR002155">
    <property type="entry name" value="Thiolase"/>
</dbReference>
<dbReference type="CDD" id="cd00751">
    <property type="entry name" value="thiolase"/>
    <property type="match status" value="1"/>
</dbReference>
<dbReference type="Pfam" id="PF02803">
    <property type="entry name" value="Thiolase_C"/>
    <property type="match status" value="1"/>
</dbReference>
<dbReference type="NCBIfam" id="TIGR01930">
    <property type="entry name" value="AcCoA-C-Actrans"/>
    <property type="match status" value="1"/>
</dbReference>
<dbReference type="InterPro" id="IPR020613">
    <property type="entry name" value="Thiolase_CS"/>
</dbReference>
<feature type="active site" description="Acyl-thioester intermediate" evidence="4">
    <location>
        <position position="89"/>
    </location>
</feature>
<organism evidence="8 9">
    <name type="scientific">Pseudonocardia hydrocarbonoxydans</name>
    <dbReference type="NCBI Taxonomy" id="76726"/>
    <lineage>
        <taxon>Bacteria</taxon>
        <taxon>Bacillati</taxon>
        <taxon>Actinomycetota</taxon>
        <taxon>Actinomycetes</taxon>
        <taxon>Pseudonocardiales</taxon>
        <taxon>Pseudonocardiaceae</taxon>
        <taxon>Pseudonocardia</taxon>
    </lineage>
</organism>
<reference evidence="8 9" key="1">
    <citation type="submission" date="2019-06" db="EMBL/GenBank/DDBJ databases">
        <title>Whole genome shotgun sequence of Pseudonocardia hydrocarbonoxydans NBRC 14498.</title>
        <authorList>
            <person name="Hosoyama A."/>
            <person name="Uohara A."/>
            <person name="Ohji S."/>
            <person name="Ichikawa N."/>
        </authorList>
    </citation>
    <scope>NUCLEOTIDE SEQUENCE [LARGE SCALE GENOMIC DNA]</scope>
    <source>
        <strain evidence="8 9">NBRC 14498</strain>
    </source>
</reference>
<feature type="active site" description="Proton acceptor" evidence="4">
    <location>
        <position position="374"/>
    </location>
</feature>
<name>A0A4Y3WLD6_9PSEU</name>
<dbReference type="PANTHER" id="PTHR43365">
    <property type="entry name" value="BLR7806 PROTEIN"/>
    <property type="match status" value="1"/>
</dbReference>
<dbReference type="InterPro" id="IPR020616">
    <property type="entry name" value="Thiolase_N"/>
</dbReference>
<dbReference type="AlphaFoldDB" id="A0A4Y3WLD6"/>
<dbReference type="OrthoDB" id="9764638at2"/>
<dbReference type="EMBL" id="BJNG01000011">
    <property type="protein sequence ID" value="GEC18830.1"/>
    <property type="molecule type" value="Genomic_DNA"/>
</dbReference>
<evidence type="ECO:0000256" key="4">
    <source>
        <dbReference type="PIRSR" id="PIRSR000429-1"/>
    </source>
</evidence>
<dbReference type="PIRSF" id="PIRSF000429">
    <property type="entry name" value="Ac-CoA_Ac_transf"/>
    <property type="match status" value="1"/>
</dbReference>
<evidence type="ECO:0000256" key="3">
    <source>
        <dbReference type="ARBA" id="ARBA00023315"/>
    </source>
</evidence>
<protein>
    <submittedName>
        <fullName evidence="8">Acetyl-CoA acyltransferase</fullName>
    </submittedName>
</protein>
<dbReference type="Pfam" id="PF00108">
    <property type="entry name" value="Thiolase_N"/>
    <property type="match status" value="1"/>
</dbReference>